<feature type="compositionally biased region" description="Basic and acidic residues" evidence="1">
    <location>
        <begin position="1028"/>
        <end position="1037"/>
    </location>
</feature>
<feature type="compositionally biased region" description="Polar residues" evidence="1">
    <location>
        <begin position="802"/>
        <end position="811"/>
    </location>
</feature>
<evidence type="ECO:0000313" key="3">
    <source>
        <dbReference type="EMBL" id="ONH70951.1"/>
    </source>
</evidence>
<dbReference type="Proteomes" id="UP000189274">
    <property type="component" value="Unassembled WGS sequence"/>
</dbReference>
<dbReference type="VEuPathDB" id="FungiDB:C5L36_0A06160"/>
<dbReference type="EMBL" id="MQVM01000047">
    <property type="protein sequence ID" value="ONH70951.1"/>
    <property type="molecule type" value="Genomic_DNA"/>
</dbReference>
<feature type="region of interest" description="Disordered" evidence="1">
    <location>
        <begin position="16"/>
        <end position="38"/>
    </location>
</feature>
<evidence type="ECO:0000313" key="4">
    <source>
        <dbReference type="Proteomes" id="UP000189274"/>
    </source>
</evidence>
<feature type="compositionally biased region" description="Polar residues" evidence="1">
    <location>
        <begin position="165"/>
        <end position="177"/>
    </location>
</feature>
<feature type="compositionally biased region" description="Low complexity" evidence="1">
    <location>
        <begin position="587"/>
        <end position="600"/>
    </location>
</feature>
<accession>A0A1V2LFV1</accession>
<reference evidence="4" key="1">
    <citation type="journal article" date="2017" name="Genome Announc.">
        <title>Genome sequences of Cyberlindnera fabianii 65, Pichia kudriavzevii 129, and Saccharomyces cerevisiae 131 isolated from fermented masau fruits in Zimbabwe.</title>
        <authorList>
            <person name="van Rijswijck I.M.H."/>
            <person name="Derks M.F.L."/>
            <person name="Abee T."/>
            <person name="de Ridder D."/>
            <person name="Smid E.J."/>
        </authorList>
    </citation>
    <scope>NUCLEOTIDE SEQUENCE [LARGE SCALE GENOMIC DNA]</scope>
    <source>
        <strain evidence="4">129</strain>
    </source>
</reference>
<feature type="region of interest" description="Disordered" evidence="1">
    <location>
        <begin position="659"/>
        <end position="684"/>
    </location>
</feature>
<evidence type="ECO:0000259" key="2">
    <source>
        <dbReference type="Pfam" id="PF09444"/>
    </source>
</evidence>
<dbReference type="Pfam" id="PF09444">
    <property type="entry name" value="MRC1"/>
    <property type="match status" value="1"/>
</dbReference>
<feature type="compositionally biased region" description="Basic and acidic residues" evidence="1">
    <location>
        <begin position="840"/>
        <end position="854"/>
    </location>
</feature>
<comment type="caution">
    <text evidence="3">The sequence shown here is derived from an EMBL/GenBank/DDBJ whole genome shotgun (WGS) entry which is preliminary data.</text>
</comment>
<proteinExistence type="predicted"/>
<feature type="region of interest" description="Disordered" evidence="1">
    <location>
        <begin position="256"/>
        <end position="276"/>
    </location>
</feature>
<feature type="compositionally biased region" description="Acidic residues" evidence="1">
    <location>
        <begin position="663"/>
        <end position="672"/>
    </location>
</feature>
<evidence type="ECO:0000256" key="1">
    <source>
        <dbReference type="SAM" id="MobiDB-lite"/>
    </source>
</evidence>
<feature type="region of interest" description="Disordered" evidence="1">
    <location>
        <begin position="1017"/>
        <end position="1037"/>
    </location>
</feature>
<feature type="region of interest" description="Disordered" evidence="1">
    <location>
        <begin position="401"/>
        <end position="435"/>
    </location>
</feature>
<dbReference type="AlphaFoldDB" id="A0A1V2LFV1"/>
<dbReference type="InterPro" id="IPR018564">
    <property type="entry name" value="Repl_chkpnt_MRC1_dom"/>
</dbReference>
<feature type="region of interest" description="Disordered" evidence="1">
    <location>
        <begin position="801"/>
        <end position="904"/>
    </location>
</feature>
<feature type="region of interest" description="Disordered" evidence="1">
    <location>
        <begin position="575"/>
        <end position="607"/>
    </location>
</feature>
<sequence>MEVFEKIEQQDPSLKTATIGLVEDDASNGKENENDDYHAHQSRVLQEQFGIDAEELPPTREPSHNNHGDVLTAIQKVKMRIQRRKEQNSIATQTDTFKDSDLSKKNFGFETQILKTTCITSTPSMESTQQIQSERLESIPLTQSIQTDSMKRSISLSTQQIQTGTAESVDQLASTQIIPAESDKRTTEGKALNTRKEDNDNDNISADDDDDETLGRSEGPLHVSDDGHGNSNKAYLNAVGQQTQVMQATGIKVITQKGAEQDSDEEMIRPKTRRNQDTSILESLFVDSDDDSDDEISKNIPGYASMSRDERLAARKLERLKLRDQKKLKPIGNEYLNTQEKLVRRDAVKRRETEKQRVLKKQQKLDAIRQNELLKKAFVEVKIAKPTKFSKDKLLHEFNLESDKESSKSDDGIHQRDTISTIPTSPEKPVPSLPVTKMIKKKHFKDSEKLINLDSGSDSGSDDNYVHVDEDYDDPSASLSYKQKELDIKLKYAKKRSKELVKAKKATLADIIRKHNEKQLEEILKDKTRNMTNKEIKLTEEMLTKMLMEEQTKNARKLKKEENELRKLERQRRLLRDGKLGHDNSESSEYSSNYDISSNESDYDSDAELKKAEDIPSFKLTNTDAFKDFDLSMSKLADKEHTQREAGQLSTYDKFKKLKNAEDSSEEEVDDSVMEHKASFGQKSFLTEQLQTQSLVEDGPNDAPSEVPLKDLLDSQNLILETQVDAVDPCSIDQSTQVSPKEILESKNNKVQQTESDEIAIEVVYENNKNGEKVREDNYVEASDVDDDEEEKIKIGRKSTILDKSNGNGTTLEAIFPDEETEEQRQMRAQLIKNARKKERQLARERKLKLKESGLSEMMEGEAVESEDEYQGIGGSDTDSSDDENSEDEKLIDDASNLEIDENEMRKLQLERELKEDEEKVAKTYKDVKTHKLAKRRAKNGIFDIELSDDDDEMDEMLKIKEFVRKRKLREQQELMERSRVKISDNDPKKPFFDAMAVNISSHVSIYKDSFMNTLSELNDDDDSNDGEESRQEILEDEKLKEHYEYLQPHKKRKFNSVKSFQDDADFMYGSFQDMEADRLKRDVLSSDSGDDSDDGTQELRKLKRRTKVKLTRKLGVRQEVGAETEVPGSQGSLSILSNSTTSITASFKKATEKKVKISANTGNVIGDVTVTTTTRSVTNSKAAITRLASSESTKPDLGKRVVKGSEVDRLERMLAKSRKRGIRDIAQR</sequence>
<feature type="compositionally biased region" description="Basic and acidic residues" evidence="1">
    <location>
        <begin position="181"/>
        <end position="198"/>
    </location>
</feature>
<organism evidence="3 4">
    <name type="scientific">Pichia kudriavzevii</name>
    <name type="common">Yeast</name>
    <name type="synonym">Issatchenkia orientalis</name>
    <dbReference type="NCBI Taxonomy" id="4909"/>
    <lineage>
        <taxon>Eukaryota</taxon>
        <taxon>Fungi</taxon>
        <taxon>Dikarya</taxon>
        <taxon>Ascomycota</taxon>
        <taxon>Saccharomycotina</taxon>
        <taxon>Pichiomycetes</taxon>
        <taxon>Pichiales</taxon>
        <taxon>Pichiaceae</taxon>
        <taxon>Pichia</taxon>
    </lineage>
</organism>
<feature type="compositionally biased region" description="Acidic residues" evidence="1">
    <location>
        <begin position="1018"/>
        <end position="1027"/>
    </location>
</feature>
<feature type="compositionally biased region" description="Acidic residues" evidence="1">
    <location>
        <begin position="199"/>
        <end position="212"/>
    </location>
</feature>
<feature type="region of interest" description="Disordered" evidence="1">
    <location>
        <begin position="691"/>
        <end position="710"/>
    </location>
</feature>
<feature type="domain" description="DNA replication checkpoint mediator MRC1" evidence="2">
    <location>
        <begin position="851"/>
        <end position="994"/>
    </location>
</feature>
<feature type="compositionally biased region" description="Basic and acidic residues" evidence="1">
    <location>
        <begin position="401"/>
        <end position="417"/>
    </location>
</feature>
<feature type="region of interest" description="Disordered" evidence="1">
    <location>
        <begin position="165"/>
        <end position="232"/>
    </location>
</feature>
<feature type="compositionally biased region" description="Basic and acidic residues" evidence="1">
    <location>
        <begin position="575"/>
        <end position="585"/>
    </location>
</feature>
<name>A0A1V2LFV1_PICKU</name>
<feature type="compositionally biased region" description="Basic and acidic residues" evidence="1">
    <location>
        <begin position="27"/>
        <end position="38"/>
    </location>
</feature>
<gene>
    <name evidence="3" type="ORF">BOH78_4849</name>
</gene>
<protein>
    <submittedName>
        <fullName evidence="3">Mediator of replication checkpoint protein 1</fullName>
    </submittedName>
</protein>
<feature type="compositionally biased region" description="Acidic residues" evidence="1">
    <location>
        <begin position="859"/>
        <end position="870"/>
    </location>
</feature>